<protein>
    <submittedName>
        <fullName evidence="1">Uncharacterized protein</fullName>
    </submittedName>
</protein>
<comment type="caution">
    <text evidence="1">The sequence shown here is derived from an EMBL/GenBank/DDBJ whole genome shotgun (WGS) entry which is preliminary data.</text>
</comment>
<proteinExistence type="predicted"/>
<dbReference type="AlphaFoldDB" id="A0A5B7J3K6"/>
<evidence type="ECO:0000313" key="2">
    <source>
        <dbReference type="Proteomes" id="UP000324222"/>
    </source>
</evidence>
<organism evidence="1 2">
    <name type="scientific">Portunus trituberculatus</name>
    <name type="common">Swimming crab</name>
    <name type="synonym">Neptunus trituberculatus</name>
    <dbReference type="NCBI Taxonomy" id="210409"/>
    <lineage>
        <taxon>Eukaryota</taxon>
        <taxon>Metazoa</taxon>
        <taxon>Ecdysozoa</taxon>
        <taxon>Arthropoda</taxon>
        <taxon>Crustacea</taxon>
        <taxon>Multicrustacea</taxon>
        <taxon>Malacostraca</taxon>
        <taxon>Eumalacostraca</taxon>
        <taxon>Eucarida</taxon>
        <taxon>Decapoda</taxon>
        <taxon>Pleocyemata</taxon>
        <taxon>Brachyura</taxon>
        <taxon>Eubrachyura</taxon>
        <taxon>Portunoidea</taxon>
        <taxon>Portunidae</taxon>
        <taxon>Portuninae</taxon>
        <taxon>Portunus</taxon>
    </lineage>
</organism>
<gene>
    <name evidence="1" type="ORF">E2C01_083951</name>
</gene>
<accession>A0A5B7J3K6</accession>
<evidence type="ECO:0000313" key="1">
    <source>
        <dbReference type="EMBL" id="MPC89023.1"/>
    </source>
</evidence>
<dbReference type="Proteomes" id="UP000324222">
    <property type="component" value="Unassembled WGS sequence"/>
</dbReference>
<name>A0A5B7J3K6_PORTR</name>
<keyword evidence="2" id="KW-1185">Reference proteome</keyword>
<reference evidence="1 2" key="1">
    <citation type="submission" date="2019-05" db="EMBL/GenBank/DDBJ databases">
        <title>Another draft genome of Portunus trituberculatus and its Hox gene families provides insights of decapod evolution.</title>
        <authorList>
            <person name="Jeong J.-H."/>
            <person name="Song I."/>
            <person name="Kim S."/>
            <person name="Choi T."/>
            <person name="Kim D."/>
            <person name="Ryu S."/>
            <person name="Kim W."/>
        </authorList>
    </citation>
    <scope>NUCLEOTIDE SEQUENCE [LARGE SCALE GENOMIC DNA]</scope>
    <source>
        <tissue evidence="1">Muscle</tissue>
    </source>
</reference>
<dbReference type="EMBL" id="VSRR010079686">
    <property type="protein sequence ID" value="MPC89023.1"/>
    <property type="molecule type" value="Genomic_DNA"/>
</dbReference>
<sequence>MLPLVPYSPAYSSIHIGPSITKDSGANNNLAFFHTRHPLTCLTTRLYEHLAAIWHGSLTARGGQHTTHHHQYPQCPSLHAKDHFRRIFLPSTRSTNNSYN</sequence>